<protein>
    <recommendedName>
        <fullName evidence="3">Cytosol aminopeptidase domain-containing protein</fullName>
    </recommendedName>
</protein>
<dbReference type="AlphaFoldDB" id="H2Z4C3"/>
<reference evidence="1" key="3">
    <citation type="submission" date="2025-09" db="UniProtKB">
        <authorList>
            <consortium name="Ensembl"/>
        </authorList>
    </citation>
    <scope>IDENTIFICATION</scope>
</reference>
<dbReference type="OMA" id="THIDMAC"/>
<accession>H2Z4C3</accession>
<evidence type="ECO:0008006" key="3">
    <source>
        <dbReference type="Google" id="ProtNLM"/>
    </source>
</evidence>
<reference evidence="2" key="1">
    <citation type="submission" date="2003-08" db="EMBL/GenBank/DDBJ databases">
        <authorList>
            <person name="Birren B."/>
            <person name="Nusbaum C."/>
            <person name="Abebe A."/>
            <person name="Abouelleil A."/>
            <person name="Adekoya E."/>
            <person name="Ait-zahra M."/>
            <person name="Allen N."/>
            <person name="Allen T."/>
            <person name="An P."/>
            <person name="Anderson M."/>
            <person name="Anderson S."/>
            <person name="Arachchi H."/>
            <person name="Armbruster J."/>
            <person name="Bachantsang P."/>
            <person name="Baldwin J."/>
            <person name="Barry A."/>
            <person name="Bayul T."/>
            <person name="Blitshsteyn B."/>
            <person name="Bloom T."/>
            <person name="Blye J."/>
            <person name="Boguslavskiy L."/>
            <person name="Borowsky M."/>
            <person name="Boukhgalter B."/>
            <person name="Brunache A."/>
            <person name="Butler J."/>
            <person name="Calixte N."/>
            <person name="Calvo S."/>
            <person name="Camarata J."/>
            <person name="Campo K."/>
            <person name="Chang J."/>
            <person name="Cheshatsang Y."/>
            <person name="Citroen M."/>
            <person name="Collymore A."/>
            <person name="Considine T."/>
            <person name="Cook A."/>
            <person name="Cooke P."/>
            <person name="Corum B."/>
            <person name="Cuomo C."/>
            <person name="David R."/>
            <person name="Dawoe T."/>
            <person name="Degray S."/>
            <person name="Dodge S."/>
            <person name="Dooley K."/>
            <person name="Dorje P."/>
            <person name="Dorjee K."/>
            <person name="Dorris L."/>
            <person name="Duffey N."/>
            <person name="Dupes A."/>
            <person name="Elkins T."/>
            <person name="Engels R."/>
            <person name="Erickson J."/>
            <person name="Farina A."/>
            <person name="Faro S."/>
            <person name="Ferreira P."/>
            <person name="Fischer H."/>
            <person name="Fitzgerald M."/>
            <person name="Foley K."/>
            <person name="Gage D."/>
            <person name="Galagan J."/>
            <person name="Gearin G."/>
            <person name="Gnerre S."/>
            <person name="Gnirke A."/>
            <person name="Goyette A."/>
            <person name="Graham J."/>
            <person name="Grandbois E."/>
            <person name="Gyaltsen K."/>
            <person name="Hafez N."/>
            <person name="Hagopian D."/>
            <person name="Hagos B."/>
            <person name="Hall J."/>
            <person name="Hatcher B."/>
            <person name="Heller A."/>
            <person name="Higgins H."/>
            <person name="Honan T."/>
            <person name="Horn A."/>
            <person name="Houde N."/>
            <person name="Hughes L."/>
            <person name="Hulme W."/>
            <person name="Husby E."/>
            <person name="Iliev I."/>
            <person name="Jaffe D."/>
            <person name="Jones C."/>
            <person name="Kamal M."/>
            <person name="Kamat A."/>
            <person name="Kamvysselis M."/>
            <person name="Karlsson E."/>
            <person name="Kells C."/>
            <person name="Kieu A."/>
            <person name="Kisner P."/>
            <person name="Kodira C."/>
            <person name="Kulbokas E."/>
            <person name="Labutti K."/>
            <person name="Lama D."/>
            <person name="Landers T."/>
            <person name="Leger J."/>
            <person name="Levine S."/>
            <person name="Lewis D."/>
            <person name="Lewis T."/>
            <person name="Lindblad-toh K."/>
            <person name="Liu X."/>
            <person name="Lokyitsang T."/>
            <person name="Lokyitsang Y."/>
            <person name="Lucien O."/>
            <person name="Lui A."/>
            <person name="Ma L.J."/>
            <person name="Mabbitt R."/>
            <person name="Macdonald J."/>
            <person name="Maclean C."/>
            <person name="Major J."/>
            <person name="Manning J."/>
            <person name="Marabella R."/>
            <person name="Maru K."/>
            <person name="Matthews C."/>
            <person name="Mauceli E."/>
            <person name="Mccarthy M."/>
            <person name="Mcdonough S."/>
            <person name="Mcghee T."/>
            <person name="Meldrim J."/>
            <person name="Meneus L."/>
            <person name="Mesirov J."/>
            <person name="Mihalev A."/>
            <person name="Mihova T."/>
            <person name="Mikkelsen T."/>
            <person name="Mlenga V."/>
            <person name="Moru K."/>
            <person name="Mozes J."/>
            <person name="Mulrain L."/>
            <person name="Munson G."/>
            <person name="Naylor J."/>
            <person name="Newes C."/>
            <person name="Nguyen C."/>
            <person name="Nguyen N."/>
            <person name="Nguyen T."/>
            <person name="Nicol R."/>
            <person name="Nielsen C."/>
            <person name="Nizzari M."/>
            <person name="Norbu C."/>
            <person name="Norbu N."/>
            <person name="O'donnell P."/>
            <person name="Okoawo O."/>
            <person name="O'leary S."/>
            <person name="Omotosho B."/>
            <person name="O'neill K."/>
            <person name="Osman S."/>
            <person name="Parker S."/>
            <person name="Perrin D."/>
            <person name="Phunkhang P."/>
            <person name="Piqani B."/>
            <person name="Purcell S."/>
            <person name="Rachupka T."/>
            <person name="Ramasamy U."/>
            <person name="Rameau R."/>
            <person name="Ray V."/>
            <person name="Raymond C."/>
            <person name="Retta R."/>
            <person name="Richardson S."/>
            <person name="Rise C."/>
            <person name="Rodriguez J."/>
            <person name="Rogers J."/>
            <person name="Rogov P."/>
            <person name="Rutman M."/>
            <person name="Schupbach R."/>
            <person name="Seaman C."/>
            <person name="Settipalli S."/>
            <person name="Sharpe T."/>
            <person name="Sheridan J."/>
            <person name="Sherpa N."/>
            <person name="Shi J."/>
            <person name="Smirnov S."/>
            <person name="Smith C."/>
            <person name="Sougnez C."/>
            <person name="Spencer B."/>
            <person name="Stalker J."/>
            <person name="Stange-thomann N."/>
            <person name="Stavropoulos S."/>
            <person name="Stetson K."/>
            <person name="Stone C."/>
            <person name="Stone S."/>
            <person name="Stubbs M."/>
            <person name="Talamas J."/>
            <person name="Tchuinga P."/>
            <person name="Tenzing P."/>
            <person name="Tesfaye S."/>
            <person name="Theodore J."/>
            <person name="Thoulutsang Y."/>
            <person name="Topham K."/>
            <person name="Towey S."/>
            <person name="Tsamla T."/>
            <person name="Tsomo N."/>
            <person name="Vallee D."/>
            <person name="Vassiliev H."/>
            <person name="Venkataraman V."/>
            <person name="Vinson J."/>
            <person name="Vo A."/>
            <person name="Wade C."/>
            <person name="Wang S."/>
            <person name="Wangchuk T."/>
            <person name="Wangdi T."/>
            <person name="Whittaker C."/>
            <person name="Wilkinson J."/>
            <person name="Wu Y."/>
            <person name="Wyman D."/>
            <person name="Yadav S."/>
            <person name="Yang S."/>
            <person name="Yang X."/>
            <person name="Yeager S."/>
            <person name="Yee E."/>
            <person name="Young G."/>
            <person name="Zainoun J."/>
            <person name="Zembeck L."/>
            <person name="Zimmer A."/>
            <person name="Zody M."/>
            <person name="Lander E."/>
        </authorList>
    </citation>
    <scope>NUCLEOTIDE SEQUENCE [LARGE SCALE GENOMIC DNA]</scope>
</reference>
<dbReference type="STRING" id="51511.ENSCSAVP00000012435"/>
<evidence type="ECO:0000313" key="1">
    <source>
        <dbReference type="Ensembl" id="ENSCSAVP00000012435.1"/>
    </source>
</evidence>
<dbReference type="Proteomes" id="UP000007875">
    <property type="component" value="Unassembled WGS sequence"/>
</dbReference>
<dbReference type="Ensembl" id="ENSCSAVT00000012579.1">
    <property type="protein sequence ID" value="ENSCSAVP00000012435.1"/>
    <property type="gene ID" value="ENSCSAVG00000007302.1"/>
</dbReference>
<reference evidence="1" key="2">
    <citation type="submission" date="2025-08" db="UniProtKB">
        <authorList>
            <consortium name="Ensembl"/>
        </authorList>
    </citation>
    <scope>IDENTIFICATION</scope>
</reference>
<evidence type="ECO:0000313" key="2">
    <source>
        <dbReference type="Proteomes" id="UP000007875"/>
    </source>
</evidence>
<dbReference type="eggNOG" id="KOG2597">
    <property type="taxonomic scope" value="Eukaryota"/>
</dbReference>
<dbReference type="InParanoid" id="H2Z4C3"/>
<proteinExistence type="predicted"/>
<keyword evidence="2" id="KW-1185">Reference proteome</keyword>
<organism evidence="1 2">
    <name type="scientific">Ciona savignyi</name>
    <name type="common">Pacific transparent sea squirt</name>
    <dbReference type="NCBI Taxonomy" id="51511"/>
    <lineage>
        <taxon>Eukaryota</taxon>
        <taxon>Metazoa</taxon>
        <taxon>Chordata</taxon>
        <taxon>Tunicata</taxon>
        <taxon>Ascidiacea</taxon>
        <taxon>Phlebobranchia</taxon>
        <taxon>Cionidae</taxon>
        <taxon>Ciona</taxon>
    </lineage>
</organism>
<sequence>MDNGPAKQVNNSTMLQNKGNVLGDLCEISTIRREDYEFHTGKSEYEDVLQAGNKPSTQTPRGHQGPAAFLIMASGLDKHGVDSASPLKYTHIDMACAVPPFPGIPNAPVNTMLAGRYIIENPHHNI</sequence>
<name>H2Z4C3_CIOSA</name>
<dbReference type="Gene3D" id="3.40.630.10">
    <property type="entry name" value="Zn peptidases"/>
    <property type="match status" value="1"/>
</dbReference>
<dbReference type="HOGENOM" id="CLU_1980842_0_0_1"/>